<protein>
    <recommendedName>
        <fullName evidence="4">YD repeat-containing protein</fullName>
    </recommendedName>
</protein>
<feature type="compositionally biased region" description="Polar residues" evidence="1">
    <location>
        <begin position="374"/>
        <end position="383"/>
    </location>
</feature>
<comment type="caution">
    <text evidence="2">The sequence shown here is derived from an EMBL/GenBank/DDBJ whole genome shotgun (WGS) entry which is preliminary data.</text>
</comment>
<organism evidence="2 3">
    <name type="scientific">Micromonospora solifontis</name>
    <dbReference type="NCBI Taxonomy" id="2487138"/>
    <lineage>
        <taxon>Bacteria</taxon>
        <taxon>Bacillati</taxon>
        <taxon>Actinomycetota</taxon>
        <taxon>Actinomycetes</taxon>
        <taxon>Micromonosporales</taxon>
        <taxon>Micromonosporaceae</taxon>
        <taxon>Micromonospora</taxon>
    </lineage>
</organism>
<dbReference type="PANTHER" id="PTHR32305:SF17">
    <property type="entry name" value="TRNA NUCLEASE WAPA"/>
    <property type="match status" value="1"/>
</dbReference>
<proteinExistence type="predicted"/>
<dbReference type="EMBL" id="RJLN01000188">
    <property type="protein sequence ID" value="RNL83694.1"/>
    <property type="molecule type" value="Genomic_DNA"/>
</dbReference>
<dbReference type="Pfam" id="PF05593">
    <property type="entry name" value="RHS_repeat"/>
    <property type="match status" value="2"/>
</dbReference>
<feature type="non-terminal residue" evidence="2">
    <location>
        <position position="542"/>
    </location>
</feature>
<feature type="region of interest" description="Disordered" evidence="1">
    <location>
        <begin position="347"/>
        <end position="395"/>
    </location>
</feature>
<accession>A0ABX9W7W6</accession>
<reference evidence="2 3" key="1">
    <citation type="submission" date="2018-11" db="EMBL/GenBank/DDBJ databases">
        <title>Micromonospora sp. PPF5-17, a new actinomycetes isolated from a hot spring soil.</title>
        <authorList>
            <person name="Thawai C."/>
        </authorList>
    </citation>
    <scope>NUCLEOTIDE SEQUENCE [LARGE SCALE GENOMIC DNA]</scope>
    <source>
        <strain evidence="2 3">PPF5-17</strain>
    </source>
</reference>
<gene>
    <name evidence="2" type="ORF">EFE23_27780</name>
</gene>
<dbReference type="NCBIfam" id="TIGR01643">
    <property type="entry name" value="YD_repeat_2x"/>
    <property type="match status" value="3"/>
</dbReference>
<dbReference type="InterPro" id="IPR006530">
    <property type="entry name" value="YD"/>
</dbReference>
<dbReference type="InterPro" id="IPR050708">
    <property type="entry name" value="T6SS_VgrG/RHS"/>
</dbReference>
<evidence type="ECO:0000256" key="1">
    <source>
        <dbReference type="SAM" id="MobiDB-lite"/>
    </source>
</evidence>
<sequence length="542" mass="57539">RRLFQTSSLSGAYDKTTYSYDDDGQLTKVTDPVGNHWDYGYDLLGRQTSAGDPDKGTSTMTYDAAGQVLTSTDARGKTVAFTYDSLGRKTAEYDTSTSGPKLAAWTYDTVAKGQPASSTRYVGTDAYVTSVTGYDDGYRPLGTSVTLPTVEGALAGTYTSATTYKPDGSVATVSYPAAGGLAAETVTTTYTDTGVKATETGVDSYLAAATYDYDGQVLQNILGSGTRRVRLTNTFDAATRQMTTAQVETEHPGTPNTWDEQLTENYTWDAGGNITAISETHAGATVANQCFTFDPMHRLTEAWTTTATSCQSTPSQGIVDGAGSYWHSYTYDTIGRRTSQVLHDTAGDTTHTYHHDSGQPHAVTSIDKAGPGGTSTDSYSYDTAGNTTGRPGPGGNAQTLTWDVEGELAKVTQGTQDTSFVYDADGNRLLRRDPDGVVTAYLGGTELRKDAADAVTATRYYGKTAIRTTSAGLTWLAGDHHGTGELAINAATLNPTRRRLDPFGMDRGNPVAWPGEKGFVGGTQDPTGLTHLGAREYDPTLG</sequence>
<evidence type="ECO:0000313" key="3">
    <source>
        <dbReference type="Proteomes" id="UP000280698"/>
    </source>
</evidence>
<feature type="compositionally biased region" description="Basic and acidic residues" evidence="1">
    <location>
        <begin position="533"/>
        <end position="542"/>
    </location>
</feature>
<feature type="region of interest" description="Disordered" evidence="1">
    <location>
        <begin position="519"/>
        <end position="542"/>
    </location>
</feature>
<dbReference type="PANTHER" id="PTHR32305">
    <property type="match status" value="1"/>
</dbReference>
<name>A0ABX9W7W6_9ACTN</name>
<dbReference type="Proteomes" id="UP000280698">
    <property type="component" value="Unassembled WGS sequence"/>
</dbReference>
<dbReference type="RefSeq" id="WP_369410335.1">
    <property type="nucleotide sequence ID" value="NZ_JAAHBY010000188.1"/>
</dbReference>
<dbReference type="InterPro" id="IPR031325">
    <property type="entry name" value="RHS_repeat"/>
</dbReference>
<dbReference type="Gene3D" id="2.180.10.10">
    <property type="entry name" value="RHS repeat-associated core"/>
    <property type="match status" value="1"/>
</dbReference>
<evidence type="ECO:0000313" key="2">
    <source>
        <dbReference type="EMBL" id="RNL83694.1"/>
    </source>
</evidence>
<evidence type="ECO:0008006" key="4">
    <source>
        <dbReference type="Google" id="ProtNLM"/>
    </source>
</evidence>
<keyword evidence="3" id="KW-1185">Reference proteome</keyword>
<feature type="non-terminal residue" evidence="2">
    <location>
        <position position="1"/>
    </location>
</feature>